<dbReference type="InterPro" id="IPR000415">
    <property type="entry name" value="Nitroreductase-like"/>
</dbReference>
<organism evidence="2 3">
    <name type="scientific">candidate division WOR-1 bacterium DG_54_3</name>
    <dbReference type="NCBI Taxonomy" id="1703775"/>
    <lineage>
        <taxon>Bacteria</taxon>
        <taxon>Bacillati</taxon>
        <taxon>Saganbacteria</taxon>
    </lineage>
</organism>
<dbReference type="AlphaFoldDB" id="A0A0S7XR43"/>
<dbReference type="GO" id="GO:0016491">
    <property type="term" value="F:oxidoreductase activity"/>
    <property type="evidence" value="ECO:0007669"/>
    <property type="project" value="InterPro"/>
</dbReference>
<dbReference type="InterPro" id="IPR052544">
    <property type="entry name" value="Bacteriocin_Proc_Enz"/>
</dbReference>
<name>A0A0S7XR43_UNCSA</name>
<evidence type="ECO:0000259" key="1">
    <source>
        <dbReference type="Pfam" id="PF00881"/>
    </source>
</evidence>
<dbReference type="Proteomes" id="UP000051861">
    <property type="component" value="Unassembled WGS sequence"/>
</dbReference>
<reference evidence="2 3" key="1">
    <citation type="journal article" date="2015" name="Microbiome">
        <title>Genomic resolution of linkages in carbon, nitrogen, and sulfur cycling among widespread estuary sediment bacteria.</title>
        <authorList>
            <person name="Baker B.J."/>
            <person name="Lazar C.S."/>
            <person name="Teske A.P."/>
            <person name="Dick G.J."/>
        </authorList>
    </citation>
    <scope>NUCLEOTIDE SEQUENCE [LARGE SCALE GENOMIC DNA]</scope>
    <source>
        <strain evidence="2">DG_54_3</strain>
    </source>
</reference>
<dbReference type="SUPFAM" id="SSF55469">
    <property type="entry name" value="FMN-dependent nitroreductase-like"/>
    <property type="match status" value="1"/>
</dbReference>
<sequence length="216" mass="23981">MFRKILATFTILTLAGGISMAAKIISLPEPKTLGKMSIEESILRRRSERSYLDTDLSLEQLSQILWSAQGITDQSFGFRAAPSAGALYPLQIYVVKKDGVFRYIPDGHKLVQLSEEDKRPSLVRASLGQSFIREAPVDIVISANFAITHAKYGARAFRYVCMEIGHVAENIHLQVVALGLVSVPIGAFWDDVVKKTIDLPDNQDPLYIISIGYLKK</sequence>
<dbReference type="InterPro" id="IPR029479">
    <property type="entry name" value="Nitroreductase"/>
</dbReference>
<dbReference type="PANTHER" id="PTHR43745">
    <property type="entry name" value="NITROREDUCTASE MJ1384-RELATED"/>
    <property type="match status" value="1"/>
</dbReference>
<feature type="domain" description="Nitroreductase" evidence="1">
    <location>
        <begin position="42"/>
        <end position="213"/>
    </location>
</feature>
<dbReference type="Pfam" id="PF00881">
    <property type="entry name" value="Nitroreductase"/>
    <property type="match status" value="1"/>
</dbReference>
<dbReference type="CDD" id="cd02142">
    <property type="entry name" value="McbC_SagB-like_oxidoreductase"/>
    <property type="match status" value="1"/>
</dbReference>
<dbReference type="EMBL" id="LIZX01000155">
    <property type="protein sequence ID" value="KPJ64944.1"/>
    <property type="molecule type" value="Genomic_DNA"/>
</dbReference>
<evidence type="ECO:0000313" key="2">
    <source>
        <dbReference type="EMBL" id="KPJ64944.1"/>
    </source>
</evidence>
<accession>A0A0S7XR43</accession>
<dbReference type="InterPro" id="IPR020051">
    <property type="entry name" value="SagB-type_dehydrogenase"/>
</dbReference>
<protein>
    <recommendedName>
        <fullName evidence="1">Nitroreductase domain-containing protein</fullName>
    </recommendedName>
</protein>
<dbReference type="PANTHER" id="PTHR43745:SF2">
    <property type="entry name" value="NITROREDUCTASE MJ1384-RELATED"/>
    <property type="match status" value="1"/>
</dbReference>
<proteinExistence type="predicted"/>
<dbReference type="Gene3D" id="3.40.109.10">
    <property type="entry name" value="NADH Oxidase"/>
    <property type="match status" value="1"/>
</dbReference>
<gene>
    <name evidence="2" type="ORF">AMJ44_11780</name>
</gene>
<evidence type="ECO:0000313" key="3">
    <source>
        <dbReference type="Proteomes" id="UP000051861"/>
    </source>
</evidence>
<dbReference type="NCBIfam" id="TIGR03605">
    <property type="entry name" value="antibiot_sagB"/>
    <property type="match status" value="1"/>
</dbReference>
<comment type="caution">
    <text evidence="2">The sequence shown here is derived from an EMBL/GenBank/DDBJ whole genome shotgun (WGS) entry which is preliminary data.</text>
</comment>